<gene>
    <name evidence="1" type="ORF">BJ138DRAFT_1013333</name>
</gene>
<sequence>MSTDLQWLLIRKQNSFLVKRVREGPVFSSEPGNLRNLHSHKYSGLANAKTIDIQDSASGIKITTRKSKASPHAVRPARTTLNVRNRSGGRRALGVAASVAKKGYRPDLREAALGRVSALLAAHKEKKVHPPKKVRGSKAKAAASAAAAAAAVEA</sequence>
<dbReference type="EMBL" id="MU267841">
    <property type="protein sequence ID" value="KAH7908172.1"/>
    <property type="molecule type" value="Genomic_DNA"/>
</dbReference>
<keyword evidence="2" id="KW-1185">Reference proteome</keyword>
<keyword evidence="1" id="KW-0687">Ribonucleoprotein</keyword>
<reference evidence="1" key="1">
    <citation type="journal article" date="2021" name="New Phytol.">
        <title>Evolutionary innovations through gain and loss of genes in the ectomycorrhizal Boletales.</title>
        <authorList>
            <person name="Wu G."/>
            <person name="Miyauchi S."/>
            <person name="Morin E."/>
            <person name="Kuo A."/>
            <person name="Drula E."/>
            <person name="Varga T."/>
            <person name="Kohler A."/>
            <person name="Feng B."/>
            <person name="Cao Y."/>
            <person name="Lipzen A."/>
            <person name="Daum C."/>
            <person name="Hundley H."/>
            <person name="Pangilinan J."/>
            <person name="Johnson J."/>
            <person name="Barry K."/>
            <person name="LaButti K."/>
            <person name="Ng V."/>
            <person name="Ahrendt S."/>
            <person name="Min B."/>
            <person name="Choi I.G."/>
            <person name="Park H."/>
            <person name="Plett J.M."/>
            <person name="Magnuson J."/>
            <person name="Spatafora J.W."/>
            <person name="Nagy L.G."/>
            <person name="Henrissat B."/>
            <person name="Grigoriev I.V."/>
            <person name="Yang Z.L."/>
            <person name="Xu J."/>
            <person name="Martin F.M."/>
        </authorList>
    </citation>
    <scope>NUCLEOTIDE SEQUENCE</scope>
    <source>
        <strain evidence="1">ATCC 28755</strain>
    </source>
</reference>
<comment type="caution">
    <text evidence="1">The sequence shown here is derived from an EMBL/GenBank/DDBJ whole genome shotgun (WGS) entry which is preliminary data.</text>
</comment>
<protein>
    <submittedName>
        <fullName evidence="1">Ribosomal protein L28e</fullName>
    </submittedName>
</protein>
<organism evidence="1 2">
    <name type="scientific">Hygrophoropsis aurantiaca</name>
    <dbReference type="NCBI Taxonomy" id="72124"/>
    <lineage>
        <taxon>Eukaryota</taxon>
        <taxon>Fungi</taxon>
        <taxon>Dikarya</taxon>
        <taxon>Basidiomycota</taxon>
        <taxon>Agaricomycotina</taxon>
        <taxon>Agaricomycetes</taxon>
        <taxon>Agaricomycetidae</taxon>
        <taxon>Boletales</taxon>
        <taxon>Coniophorineae</taxon>
        <taxon>Hygrophoropsidaceae</taxon>
        <taxon>Hygrophoropsis</taxon>
    </lineage>
</organism>
<accession>A0ACB8A4M0</accession>
<evidence type="ECO:0000313" key="2">
    <source>
        <dbReference type="Proteomes" id="UP000790377"/>
    </source>
</evidence>
<proteinExistence type="predicted"/>
<dbReference type="Proteomes" id="UP000790377">
    <property type="component" value="Unassembled WGS sequence"/>
</dbReference>
<name>A0ACB8A4M0_9AGAM</name>
<evidence type="ECO:0000313" key="1">
    <source>
        <dbReference type="EMBL" id="KAH7908172.1"/>
    </source>
</evidence>
<keyword evidence="1" id="KW-0689">Ribosomal protein</keyword>